<evidence type="ECO:0000256" key="6">
    <source>
        <dbReference type="ARBA" id="ARBA00023263"/>
    </source>
</evidence>
<feature type="domain" description="PilY1 beta-propeller" evidence="9">
    <location>
        <begin position="922"/>
        <end position="1290"/>
    </location>
</feature>
<dbReference type="GO" id="GO:0009289">
    <property type="term" value="C:pilus"/>
    <property type="evidence" value="ECO:0007669"/>
    <property type="project" value="UniProtKB-SubCell"/>
</dbReference>
<feature type="chain" id="PRO_5016762736" evidence="8">
    <location>
        <begin position="24"/>
        <end position="1445"/>
    </location>
</feature>
<keyword evidence="5" id="KW-0106">Calcium</keyword>
<keyword evidence="4" id="KW-0479">Metal-binding</keyword>
<evidence type="ECO:0000313" key="11">
    <source>
        <dbReference type="Proteomes" id="UP000254968"/>
    </source>
</evidence>
<keyword evidence="3" id="KW-1029">Fimbrium biogenesis</keyword>
<name>A0A378HZ81_9GAMM</name>
<feature type="signal peptide" evidence="8">
    <location>
        <begin position="1"/>
        <end position="23"/>
    </location>
</feature>
<sequence>MKRSLPSLFLAFNLLLIHSNSHAAPLNISQTPLFLTDAVAPLTMLVLSRDHKLYFEAYNDASDLNNDGQVNTVFNPSFDYYGYFDSYKCYSYNSSQLYFYPVSVTATKKCPGQWSGNFLNYLTTARLDAIRKVLYGGYRVSDTTTQTILERTYIPQDGHSWGKEYRSALVDGYNISEYTPFAAPTSTNYHLFANTTLRNSSPSYPLLRVSLNQPYRIWEWVSIELPVAGSRAVNGGNGPLLSNITDYVVRVKVCDNAIGLESNCVAYPSGSYKPVGLLQQFGENDSMLFGLLTGSYKNNLAGGVLRKNISSIRDEINLNTGQFTTVNGIISTINKLTVTGFDTNYNYTCGFITTRNIVNGECEMWGNPLAEMLYEAVRYFAGKSGPTTAFNYSTGPDVTLGLAKPNWQNPYATYPSCSKANLLIISDQPNYDSDQLPGSSFNSFSGDLTPSLNVSSLAQSIFSNEGFASILAFIGQSGSNADGSPTPKVVSSFANVRGLAPQETNSEGSYYLGSVATYAWLNDLNSVTGKQNAKTFSVALASPQPEIKFKVGNNTIRIVPFAKSVAGLSINNTQGAYQPTNEIIDFYIESLTATGGVFRVNFADLQQGADFDMDAIVKYTVVVNPNNTLTITTDSVYAAGGINQHLGYVISGTTQDGVYLEVRDRDTAATSDVDYFLDTPPGKLPGQGWNDKTALPILTSRTFTPSNVPSAIFFNSPLWYAAKWGGFNDLNNNNIPDAAIEYDSTNSGSPDNYFLITNASNLFTQLAKVFQNIVDQSGTFTSATLNSGVLSSGTFLYQATFRTKDWSGRLLALALDPTNGNVLTSGYTWDAAERLKLQNFNTGRNVITYKPSQKKGIPFRWPTNAASPGVNDIDLAQVNALNNNPATNNNDNLGNNRLNFIRGDRSREIQNGGTFRNRGGPLGDIIDSAPLLIKGPEQTYPDTWTGTAAENSIPYSTFKTNNAERAAVIYVGANDGMLHALDANNGNELFAYVPSSVFSNLNQLTNPNYTHRYYVDGSINASDVLINNTWRTALVGSLNGGGQGMYALDITNPTLFNESNAANLVLWEFTDQDDIDMGYSYSQASIVRLANGKWAAIFGNGYNNTFVDNRTSTTGNAVIYVVDIANGTLIKKFDTQTGLSADPTASGRPNGMSTPVVVDIDNNYIADYIYAGDLYGNLWKIDIRSSDPNQWDFSYKTATTNKPSPFFVATNASGVRQPITSKPAVSRLNFTSGALQIYIGTGKFLETADKTDNTIQSVYALRDTQTTAITGRSVLQQQTILDEQNNIRITSNNAVGSTQRGWYIDLVVNGQAQGERVISNLFYLNGKIIFNTIIPSDDPCSFGGDSWLMELDATTGSRLNYNVFDLNQDSRFTTADSASIIQNGQQITVSVSGLKSETGLIGGLPILNAGQLEYKYLTGTSGGTQKVTENPGQQAYGRQSWRQLQ</sequence>
<evidence type="ECO:0000313" key="10">
    <source>
        <dbReference type="EMBL" id="STX28217.1"/>
    </source>
</evidence>
<dbReference type="OrthoDB" id="7156875at2"/>
<dbReference type="InterPro" id="IPR011047">
    <property type="entry name" value="Quinoprotein_ADH-like_sf"/>
</dbReference>
<dbReference type="RefSeq" id="WP_115301982.1">
    <property type="nucleotide sequence ID" value="NZ_CAAAHO010000001.1"/>
</dbReference>
<evidence type="ECO:0000256" key="1">
    <source>
        <dbReference type="ARBA" id="ARBA00004561"/>
    </source>
</evidence>
<proteinExistence type="inferred from homology"/>
<dbReference type="EMBL" id="UGNV01000001">
    <property type="protein sequence ID" value="STX28217.1"/>
    <property type="molecule type" value="Genomic_DNA"/>
</dbReference>
<protein>
    <submittedName>
        <fullName evidence="10">Type IV fimbrial biogenesis PilY1-like protein</fullName>
    </submittedName>
</protein>
<keyword evidence="11" id="KW-1185">Reference proteome</keyword>
<evidence type="ECO:0000256" key="7">
    <source>
        <dbReference type="SAM" id="MobiDB-lite"/>
    </source>
</evidence>
<accession>A0A378HZ81</accession>
<evidence type="ECO:0000256" key="3">
    <source>
        <dbReference type="ARBA" id="ARBA00022558"/>
    </source>
</evidence>
<evidence type="ECO:0000256" key="4">
    <source>
        <dbReference type="ARBA" id="ARBA00022723"/>
    </source>
</evidence>
<dbReference type="Gene3D" id="2.130.10.10">
    <property type="entry name" value="YVTN repeat-like/Quinoprotein amine dehydrogenase"/>
    <property type="match status" value="1"/>
</dbReference>
<comment type="similarity">
    <text evidence="2">Belongs to the PilY1 family.</text>
</comment>
<evidence type="ECO:0000256" key="8">
    <source>
        <dbReference type="SAM" id="SignalP"/>
    </source>
</evidence>
<keyword evidence="6" id="KW-0281">Fimbrium</keyword>
<evidence type="ECO:0000259" key="9">
    <source>
        <dbReference type="Pfam" id="PF05567"/>
    </source>
</evidence>
<dbReference type="Proteomes" id="UP000254968">
    <property type="component" value="Unassembled WGS sequence"/>
</dbReference>
<dbReference type="Pfam" id="PF05567">
    <property type="entry name" value="T4P_PilY1"/>
    <property type="match status" value="1"/>
</dbReference>
<evidence type="ECO:0000256" key="2">
    <source>
        <dbReference type="ARBA" id="ARBA00008387"/>
    </source>
</evidence>
<dbReference type="SUPFAM" id="SSF50998">
    <property type="entry name" value="Quinoprotein alcohol dehydrogenase-like"/>
    <property type="match status" value="1"/>
</dbReference>
<organism evidence="10 11">
    <name type="scientific">Legionella beliardensis</name>
    <dbReference type="NCBI Taxonomy" id="91822"/>
    <lineage>
        <taxon>Bacteria</taxon>
        <taxon>Pseudomonadati</taxon>
        <taxon>Pseudomonadota</taxon>
        <taxon>Gammaproteobacteria</taxon>
        <taxon>Legionellales</taxon>
        <taxon>Legionellaceae</taxon>
        <taxon>Legionella</taxon>
    </lineage>
</organism>
<dbReference type="InterPro" id="IPR015943">
    <property type="entry name" value="WD40/YVTN_repeat-like_dom_sf"/>
</dbReference>
<keyword evidence="8" id="KW-0732">Signal</keyword>
<dbReference type="InterPro" id="IPR008707">
    <property type="entry name" value="B-propeller_PilY1"/>
</dbReference>
<dbReference type="GO" id="GO:0046872">
    <property type="term" value="F:metal ion binding"/>
    <property type="evidence" value="ECO:0007669"/>
    <property type="project" value="UniProtKB-KW"/>
</dbReference>
<comment type="subcellular location">
    <subcellularLocation>
        <location evidence="1">Fimbrium</location>
    </subcellularLocation>
</comment>
<evidence type="ECO:0000256" key="5">
    <source>
        <dbReference type="ARBA" id="ARBA00022837"/>
    </source>
</evidence>
<feature type="region of interest" description="Disordered" evidence="7">
    <location>
        <begin position="1423"/>
        <end position="1445"/>
    </location>
</feature>
<gene>
    <name evidence="10" type="ORF">NCTC13315_00741</name>
</gene>
<reference evidence="10 11" key="1">
    <citation type="submission" date="2018-06" db="EMBL/GenBank/DDBJ databases">
        <authorList>
            <consortium name="Pathogen Informatics"/>
            <person name="Doyle S."/>
        </authorList>
    </citation>
    <scope>NUCLEOTIDE SEQUENCE [LARGE SCALE GENOMIC DNA]</scope>
    <source>
        <strain evidence="10 11">NCTC13315</strain>
    </source>
</reference>